<accession>A0A7S2BR69</accession>
<dbReference type="EMBL" id="HBGU01006227">
    <property type="protein sequence ID" value="CAD9404023.1"/>
    <property type="molecule type" value="Transcribed_RNA"/>
</dbReference>
<evidence type="ECO:0000313" key="7">
    <source>
        <dbReference type="EMBL" id="CAD9404023.1"/>
    </source>
</evidence>
<dbReference type="AlphaFoldDB" id="A0A7S2BR69"/>
<dbReference type="GO" id="GO:0016020">
    <property type="term" value="C:membrane"/>
    <property type="evidence" value="ECO:0007669"/>
    <property type="project" value="UniProtKB-SubCell"/>
</dbReference>
<protein>
    <submittedName>
        <fullName evidence="7">Uncharacterized protein</fullName>
    </submittedName>
</protein>
<dbReference type="PROSITE" id="PS50920">
    <property type="entry name" value="SOLCAR"/>
    <property type="match status" value="2"/>
</dbReference>
<dbReference type="InterPro" id="IPR018108">
    <property type="entry name" value="MCP_transmembrane"/>
</dbReference>
<dbReference type="PANTHER" id="PTHR24089">
    <property type="entry name" value="SOLUTE CARRIER FAMILY 25"/>
    <property type="match status" value="1"/>
</dbReference>
<evidence type="ECO:0000256" key="5">
    <source>
        <dbReference type="PROSITE-ProRule" id="PRU00282"/>
    </source>
</evidence>
<evidence type="ECO:0000256" key="4">
    <source>
        <dbReference type="ARBA" id="ARBA00023136"/>
    </source>
</evidence>
<evidence type="ECO:0000256" key="1">
    <source>
        <dbReference type="ARBA" id="ARBA00004141"/>
    </source>
</evidence>
<keyword evidence="2 5" id="KW-0812">Transmembrane</keyword>
<dbReference type="InterPro" id="IPR023395">
    <property type="entry name" value="MCP_dom_sf"/>
</dbReference>
<organism evidence="7">
    <name type="scientific">Haptolina brevifila</name>
    <dbReference type="NCBI Taxonomy" id="156173"/>
    <lineage>
        <taxon>Eukaryota</taxon>
        <taxon>Haptista</taxon>
        <taxon>Haptophyta</taxon>
        <taxon>Prymnesiophyceae</taxon>
        <taxon>Prymnesiales</taxon>
        <taxon>Prymnesiaceae</taxon>
        <taxon>Haptolina</taxon>
    </lineage>
</organism>
<keyword evidence="4 5" id="KW-0472">Membrane</keyword>
<proteinExistence type="inferred from homology"/>
<dbReference type="Pfam" id="PF00153">
    <property type="entry name" value="Mito_carr"/>
    <property type="match status" value="2"/>
</dbReference>
<sequence>MDVVRALRMASATDAAALSTTQLLRNFIEAHGVLGLAKQGVMPEIARATTMRVVQFFSYPIVHETFFNRKPSEGTPATKLVSGMAASFPSAVAITPLENAKIALQLDSTKRFNNSMGEAIQHLWKRGTFAPYVGLQGVFTRSAISFGPYIATLPYCQQLTGPAAKTVCGDTPLATILGNLLGGLVAGSFGAALNCPFDLVRTNLQKQAIALAEHPMTTAQILSLSFSPVAYFNVGRQIVATRGIGALYMGLTFKVAHIGGTGACNAALIPYFKRLFGIEREVI</sequence>
<evidence type="ECO:0000256" key="2">
    <source>
        <dbReference type="ARBA" id="ARBA00022692"/>
    </source>
</evidence>
<evidence type="ECO:0000256" key="6">
    <source>
        <dbReference type="RuleBase" id="RU000488"/>
    </source>
</evidence>
<keyword evidence="6" id="KW-0813">Transport</keyword>
<reference evidence="7" key="1">
    <citation type="submission" date="2021-01" db="EMBL/GenBank/DDBJ databases">
        <authorList>
            <person name="Corre E."/>
            <person name="Pelletier E."/>
            <person name="Niang G."/>
            <person name="Scheremetjew M."/>
            <person name="Finn R."/>
            <person name="Kale V."/>
            <person name="Holt S."/>
            <person name="Cochrane G."/>
            <person name="Meng A."/>
            <person name="Brown T."/>
            <person name="Cohen L."/>
        </authorList>
    </citation>
    <scope>NUCLEOTIDE SEQUENCE</scope>
    <source>
        <strain evidence="7">UTEX LB 985</strain>
    </source>
</reference>
<comment type="similarity">
    <text evidence="6">Belongs to the mitochondrial carrier (TC 2.A.29) family.</text>
</comment>
<feature type="repeat" description="Solcar" evidence="5">
    <location>
        <begin position="174"/>
        <end position="275"/>
    </location>
</feature>
<dbReference type="SUPFAM" id="SSF103506">
    <property type="entry name" value="Mitochondrial carrier"/>
    <property type="match status" value="1"/>
</dbReference>
<evidence type="ECO:0000256" key="3">
    <source>
        <dbReference type="ARBA" id="ARBA00022737"/>
    </source>
</evidence>
<dbReference type="Gene3D" id="1.50.40.10">
    <property type="entry name" value="Mitochondrial carrier domain"/>
    <property type="match status" value="1"/>
</dbReference>
<name>A0A7S2BR69_9EUKA</name>
<keyword evidence="3" id="KW-0677">Repeat</keyword>
<gene>
    <name evidence="7" type="ORF">CBRE1094_LOCUS3396</name>
</gene>
<comment type="subcellular location">
    <subcellularLocation>
        <location evidence="1">Membrane</location>
        <topology evidence="1">Multi-pass membrane protein</topology>
    </subcellularLocation>
</comment>
<feature type="repeat" description="Solcar" evidence="5">
    <location>
        <begin position="74"/>
        <end position="159"/>
    </location>
</feature>